<protein>
    <submittedName>
        <fullName evidence="1">Uncharacterized protein</fullName>
    </submittedName>
</protein>
<organism evidence="1 2">
    <name type="scientific">Nocardioides marinquilinus</name>
    <dbReference type="NCBI Taxonomy" id="1210400"/>
    <lineage>
        <taxon>Bacteria</taxon>
        <taxon>Bacillati</taxon>
        <taxon>Actinomycetota</taxon>
        <taxon>Actinomycetes</taxon>
        <taxon>Propionibacteriales</taxon>
        <taxon>Nocardioidaceae</taxon>
        <taxon>Nocardioides</taxon>
    </lineage>
</organism>
<dbReference type="Proteomes" id="UP001500221">
    <property type="component" value="Unassembled WGS sequence"/>
</dbReference>
<name>A0ABP9PZ68_9ACTN</name>
<evidence type="ECO:0000313" key="1">
    <source>
        <dbReference type="EMBL" id="GAA5154305.1"/>
    </source>
</evidence>
<gene>
    <name evidence="1" type="ORF">GCM10023340_37650</name>
</gene>
<reference evidence="2" key="1">
    <citation type="journal article" date="2019" name="Int. J. Syst. Evol. Microbiol.">
        <title>The Global Catalogue of Microorganisms (GCM) 10K type strain sequencing project: providing services to taxonomists for standard genome sequencing and annotation.</title>
        <authorList>
            <consortium name="The Broad Institute Genomics Platform"/>
            <consortium name="The Broad Institute Genome Sequencing Center for Infectious Disease"/>
            <person name="Wu L."/>
            <person name="Ma J."/>
        </authorList>
    </citation>
    <scope>NUCLEOTIDE SEQUENCE [LARGE SCALE GENOMIC DNA]</scope>
    <source>
        <strain evidence="2">JCM 18459</strain>
    </source>
</reference>
<comment type="caution">
    <text evidence="1">The sequence shown here is derived from an EMBL/GenBank/DDBJ whole genome shotgun (WGS) entry which is preliminary data.</text>
</comment>
<dbReference type="EMBL" id="BAABKG010000005">
    <property type="protein sequence ID" value="GAA5154305.1"/>
    <property type="molecule type" value="Genomic_DNA"/>
</dbReference>
<accession>A0ABP9PZ68</accession>
<evidence type="ECO:0000313" key="2">
    <source>
        <dbReference type="Proteomes" id="UP001500221"/>
    </source>
</evidence>
<keyword evidence="2" id="KW-1185">Reference proteome</keyword>
<dbReference type="RefSeq" id="WP_345462326.1">
    <property type="nucleotide sequence ID" value="NZ_BAABKG010000005.1"/>
</dbReference>
<proteinExistence type="predicted"/>
<sequence>MPARTKVRDLPEALEWLRQGRTYQWIADEYVRKYGVETTVSMWAVLRRRHGIEPRIVRDRSLIPWEVRPEHRHGHAVAMLRAEARRRTGVRLKPKVAADLNAWLDRLKRDGAVVLYDRSAPGGWRYVPRRDGVDLDLIREPEAAMLFRQGCDDRVTSQIVIVYDDGTEAPFDPLLLESTGSFGEAEGGMAVSRCCTKDGRGGDRVLGRNPY</sequence>